<dbReference type="GO" id="GO:0005759">
    <property type="term" value="C:mitochondrial matrix"/>
    <property type="evidence" value="ECO:0007669"/>
    <property type="project" value="InterPro"/>
</dbReference>
<dbReference type="Pfam" id="PF02330">
    <property type="entry name" value="MAM33"/>
    <property type="match status" value="1"/>
</dbReference>
<evidence type="ECO:0000313" key="2">
    <source>
        <dbReference type="EMBL" id="RZC53020.1"/>
    </source>
</evidence>
<gene>
    <name evidence="2" type="ORF">C5167_011876</name>
</gene>
<reference evidence="2 3" key="1">
    <citation type="journal article" date="2018" name="Science">
        <title>The opium poppy genome and morphinan production.</title>
        <authorList>
            <person name="Guo L."/>
            <person name="Winzer T."/>
            <person name="Yang X."/>
            <person name="Li Y."/>
            <person name="Ning Z."/>
            <person name="He Z."/>
            <person name="Teodor R."/>
            <person name="Lu Y."/>
            <person name="Bowser T.A."/>
            <person name="Graham I.A."/>
            <person name="Ye K."/>
        </authorList>
    </citation>
    <scope>NUCLEOTIDE SEQUENCE [LARGE SCALE GENOMIC DNA]</scope>
    <source>
        <strain evidence="3">cv. HN1</strain>
        <tissue evidence="2">Leaves</tissue>
    </source>
</reference>
<organism evidence="2 3">
    <name type="scientific">Papaver somniferum</name>
    <name type="common">Opium poppy</name>
    <dbReference type="NCBI Taxonomy" id="3469"/>
    <lineage>
        <taxon>Eukaryota</taxon>
        <taxon>Viridiplantae</taxon>
        <taxon>Streptophyta</taxon>
        <taxon>Embryophyta</taxon>
        <taxon>Tracheophyta</taxon>
        <taxon>Spermatophyta</taxon>
        <taxon>Magnoliopsida</taxon>
        <taxon>Ranunculales</taxon>
        <taxon>Papaveraceae</taxon>
        <taxon>Papaveroideae</taxon>
        <taxon>Papaver</taxon>
    </lineage>
</organism>
<dbReference type="Proteomes" id="UP000316621">
    <property type="component" value="Chromosome 3"/>
</dbReference>
<keyword evidence="3" id="KW-1185">Reference proteome</keyword>
<dbReference type="AlphaFoldDB" id="A0A4Y7IYZ9"/>
<accession>A0A4Y7IYZ9</accession>
<feature type="region of interest" description="Disordered" evidence="1">
    <location>
        <begin position="43"/>
        <end position="70"/>
    </location>
</feature>
<dbReference type="Gene3D" id="3.10.280.10">
    <property type="entry name" value="Mitochondrial glycoprotein"/>
    <property type="match status" value="1"/>
</dbReference>
<protein>
    <submittedName>
        <fullName evidence="2">Uncharacterized protein</fullName>
    </submittedName>
</protein>
<dbReference type="SUPFAM" id="SSF54529">
    <property type="entry name" value="Mitochondrial glycoprotein MAM33-like"/>
    <property type="match status" value="1"/>
</dbReference>
<dbReference type="InterPro" id="IPR003428">
    <property type="entry name" value="MAM33"/>
</dbReference>
<proteinExistence type="predicted"/>
<dbReference type="InterPro" id="IPR036561">
    <property type="entry name" value="MAM33_sf"/>
</dbReference>
<dbReference type="EMBL" id="CM010717">
    <property type="protein sequence ID" value="RZC53020.1"/>
    <property type="molecule type" value="Genomic_DNA"/>
</dbReference>
<evidence type="ECO:0000256" key="1">
    <source>
        <dbReference type="SAM" id="MobiDB-lite"/>
    </source>
</evidence>
<feature type="non-terminal residue" evidence="2">
    <location>
        <position position="306"/>
    </location>
</feature>
<evidence type="ECO:0000313" key="3">
    <source>
        <dbReference type="Proteomes" id="UP000316621"/>
    </source>
</evidence>
<dbReference type="Gramene" id="RZC53020">
    <property type="protein sequence ID" value="RZC53020"/>
    <property type="gene ID" value="C5167_011876"/>
</dbReference>
<name>A0A4Y7IYZ9_PAPSO</name>
<dbReference type="PANTHER" id="PTHR10826:SF41">
    <property type="entry name" value="MITOCHONDRIAL GLYCOPROTEIN FAMILY PROTEIN"/>
    <property type="match status" value="1"/>
</dbReference>
<sequence>METPSEFPFKIEDKPGEQTVILTREYMGNYIKVIVHMPDFSTDVNKEENSDESDNQNDQDKDSVNDPQSSIRLVVTNTNSSGLLWCMEKLDNDLQKEYQRRLKIIGITPSTTNFLHEYMANRDMYSSDSSNSPPPPTTTTTTIDQITPESLLTTFLNDEGIPADPAIEQYRRRGHPLVSAEEIRNSGKHPKDFIWIPYPYHRSEKLLWIEVPSKGHYATESEIEEYCIEDFGGEDFLDGEAYEANPYRCLPRKALGDPPVISEEMDKILYPDLKHANDPEKGCNVPLRQYFDEMNKIKYHPDRDPD</sequence>
<dbReference type="PANTHER" id="PTHR10826">
    <property type="entry name" value="COMPLEMENT COMPONENT 1"/>
    <property type="match status" value="1"/>
</dbReference>